<dbReference type="GO" id="GO:0008270">
    <property type="term" value="F:zinc ion binding"/>
    <property type="evidence" value="ECO:0007669"/>
    <property type="project" value="UniProtKB-KW"/>
</dbReference>
<organism evidence="13 14">
    <name type="scientific">Chrysochromulina tobinii</name>
    <dbReference type="NCBI Taxonomy" id="1460289"/>
    <lineage>
        <taxon>Eukaryota</taxon>
        <taxon>Haptista</taxon>
        <taxon>Haptophyta</taxon>
        <taxon>Prymnesiophyceae</taxon>
        <taxon>Prymnesiales</taxon>
        <taxon>Chrysochromulinaceae</taxon>
        <taxon>Chrysochromulina</taxon>
    </lineage>
</organism>
<dbReference type="PANTHER" id="PTHR12831">
    <property type="entry name" value="TRANSCRIPTION INITIATION FACTOR IIH TFIIH , POLYPEPTIDE 3-RELATED"/>
    <property type="match status" value="1"/>
</dbReference>
<feature type="compositionally biased region" description="Low complexity" evidence="12">
    <location>
        <begin position="328"/>
        <end position="343"/>
    </location>
</feature>
<feature type="compositionally biased region" description="Basic and acidic residues" evidence="12">
    <location>
        <begin position="416"/>
        <end position="426"/>
    </location>
</feature>
<proteinExistence type="inferred from homology"/>
<dbReference type="GO" id="GO:0006289">
    <property type="term" value="P:nucleotide-excision repair"/>
    <property type="evidence" value="ECO:0007669"/>
    <property type="project" value="UniProtKB-UniRule"/>
</dbReference>
<dbReference type="Pfam" id="PF03850">
    <property type="entry name" value="Tfb4"/>
    <property type="match status" value="1"/>
</dbReference>
<keyword evidence="6 11" id="KW-0862">Zinc</keyword>
<gene>
    <name evidence="13" type="ORF">Ctob_001698</name>
</gene>
<evidence type="ECO:0000256" key="7">
    <source>
        <dbReference type="ARBA" id="ARBA00023015"/>
    </source>
</evidence>
<keyword evidence="5 11" id="KW-0863">Zinc-finger</keyword>
<keyword evidence="7 11" id="KW-0805">Transcription regulation</keyword>
<evidence type="ECO:0000256" key="10">
    <source>
        <dbReference type="ARBA" id="ARBA00023242"/>
    </source>
</evidence>
<evidence type="ECO:0000256" key="3">
    <source>
        <dbReference type="ARBA" id="ARBA00022723"/>
    </source>
</evidence>
<keyword evidence="8 11" id="KW-0804">Transcription</keyword>
<dbReference type="EMBL" id="JWZX01002423">
    <property type="protein sequence ID" value="KOO29392.1"/>
    <property type="molecule type" value="Genomic_DNA"/>
</dbReference>
<dbReference type="InterPro" id="IPR004600">
    <property type="entry name" value="TFIIH_Tfb4/GTF2H3"/>
</dbReference>
<comment type="subcellular location">
    <subcellularLocation>
        <location evidence="1 11">Nucleus</location>
    </subcellularLocation>
</comment>
<feature type="region of interest" description="Disordered" evidence="12">
    <location>
        <begin position="324"/>
        <end position="471"/>
    </location>
</feature>
<keyword evidence="3 11" id="KW-0479">Metal-binding</keyword>
<keyword evidence="14" id="KW-1185">Reference proteome</keyword>
<dbReference type="GO" id="GO:0006355">
    <property type="term" value="P:regulation of DNA-templated transcription"/>
    <property type="evidence" value="ECO:0007669"/>
    <property type="project" value="InterPro"/>
</dbReference>
<sequence length="471" mass="52098">MNSIFAAQKLGVLIDAVLLGSASHSMLLQQAAHLTGGLYLHARSGTPAQRALAQYLLTSCLPDRYERQLLSAPPQGELETRARCFLTKQPLEVGFACSVCLAVFAHDKLPSCPVCATRFSFGPPVGQLLKKRHRKAAAGGAASAGEAAELEKVEYWQQGDASLATKEKMEARQALRHHKVVLEALQMYWEAAQRSLHSGGDPSANELHQEGHALMLRRIYRVMIKDFDPDECERSIAEDWARDTKGKETLSRKLFCDAFFELADTWTAGIDAHEYAAFLKVLFGTVTVKKPVVGADGQLIMVSFVWKDEVDCVFDEEYAEEEEEIVEQEQPAVVASAAAPAVATKPPRDAKESAQPPRDAKAGTMDVPDPEPQPISTPKKRKNYRARAKDGIKKKGEDTSKKSQAAKVIQSKHRQREAVKEKEMRKQAVATIHKQAAKKVENTHKKRAKELAPERRSRDDKDRGRSVAGSL</sequence>
<evidence type="ECO:0000256" key="9">
    <source>
        <dbReference type="ARBA" id="ARBA00023204"/>
    </source>
</evidence>
<evidence type="ECO:0000256" key="8">
    <source>
        <dbReference type="ARBA" id="ARBA00023163"/>
    </source>
</evidence>
<dbReference type="Gene3D" id="3.40.50.410">
    <property type="entry name" value="von Willebrand factor, type A domain"/>
    <property type="match status" value="1"/>
</dbReference>
<protein>
    <submittedName>
        <fullName evidence="13">General transcription factor iih subunit 3 isoform 1</fullName>
    </submittedName>
</protein>
<keyword evidence="4 11" id="KW-0227">DNA damage</keyword>
<dbReference type="OrthoDB" id="17307at2759"/>
<name>A0A0M0JSW6_9EUKA</name>
<evidence type="ECO:0000256" key="12">
    <source>
        <dbReference type="SAM" id="MobiDB-lite"/>
    </source>
</evidence>
<comment type="similarity">
    <text evidence="2 11">Belongs to the TFB4 family.</text>
</comment>
<keyword evidence="9 11" id="KW-0234">DNA repair</keyword>
<dbReference type="PANTHER" id="PTHR12831:SF0">
    <property type="entry name" value="GENERAL TRANSCRIPTION FACTOR IIH SUBUNIT 3"/>
    <property type="match status" value="1"/>
</dbReference>
<dbReference type="AlphaFoldDB" id="A0A0M0JSW6"/>
<evidence type="ECO:0000313" key="14">
    <source>
        <dbReference type="Proteomes" id="UP000037460"/>
    </source>
</evidence>
<evidence type="ECO:0000256" key="5">
    <source>
        <dbReference type="ARBA" id="ARBA00022771"/>
    </source>
</evidence>
<dbReference type="GO" id="GO:0005675">
    <property type="term" value="C:transcription factor TFIIH holo complex"/>
    <property type="evidence" value="ECO:0007669"/>
    <property type="project" value="UniProtKB-UniRule"/>
</dbReference>
<dbReference type="GO" id="GO:0000439">
    <property type="term" value="C:transcription factor TFIIH core complex"/>
    <property type="evidence" value="ECO:0007669"/>
    <property type="project" value="UniProtKB-UniRule"/>
</dbReference>
<evidence type="ECO:0000256" key="11">
    <source>
        <dbReference type="RuleBase" id="RU368090"/>
    </source>
</evidence>
<evidence type="ECO:0000313" key="13">
    <source>
        <dbReference type="EMBL" id="KOO29392.1"/>
    </source>
</evidence>
<comment type="caution">
    <text evidence="13">The sequence shown here is derived from an EMBL/GenBank/DDBJ whole genome shotgun (WGS) entry which is preliminary data.</text>
</comment>
<evidence type="ECO:0000256" key="4">
    <source>
        <dbReference type="ARBA" id="ARBA00022763"/>
    </source>
</evidence>
<keyword evidence="10 11" id="KW-0539">Nucleus</keyword>
<evidence type="ECO:0000256" key="1">
    <source>
        <dbReference type="ARBA" id="ARBA00004123"/>
    </source>
</evidence>
<evidence type="ECO:0000256" key="2">
    <source>
        <dbReference type="ARBA" id="ARBA00005273"/>
    </source>
</evidence>
<feature type="compositionally biased region" description="Basic and acidic residues" evidence="12">
    <location>
        <begin position="438"/>
        <end position="465"/>
    </location>
</feature>
<evidence type="ECO:0000256" key="6">
    <source>
        <dbReference type="ARBA" id="ARBA00022833"/>
    </source>
</evidence>
<feature type="compositionally biased region" description="Basic and acidic residues" evidence="12">
    <location>
        <begin position="387"/>
        <end position="401"/>
    </location>
</feature>
<dbReference type="Proteomes" id="UP000037460">
    <property type="component" value="Unassembled WGS sequence"/>
</dbReference>
<dbReference type="InterPro" id="IPR036465">
    <property type="entry name" value="vWFA_dom_sf"/>
</dbReference>
<reference evidence="14" key="1">
    <citation type="journal article" date="2015" name="PLoS Genet.">
        <title>Genome Sequence and Transcriptome Analyses of Chrysochromulina tobin: Metabolic Tools for Enhanced Algal Fitness in the Prominent Order Prymnesiales (Haptophyceae).</title>
        <authorList>
            <person name="Hovde B.T."/>
            <person name="Deodato C.R."/>
            <person name="Hunsperger H.M."/>
            <person name="Ryken S.A."/>
            <person name="Yost W."/>
            <person name="Jha R.K."/>
            <person name="Patterson J."/>
            <person name="Monnat R.J. Jr."/>
            <person name="Barlow S.B."/>
            <person name="Starkenburg S.R."/>
            <person name="Cattolico R.A."/>
        </authorList>
    </citation>
    <scope>NUCLEOTIDE SEQUENCE</scope>
    <source>
        <strain evidence="14">CCMP291</strain>
    </source>
</reference>
<accession>A0A0M0JSW6</accession>